<evidence type="ECO:0000259" key="1">
    <source>
        <dbReference type="PROSITE" id="PS50206"/>
    </source>
</evidence>
<dbReference type="SUPFAM" id="SSF52821">
    <property type="entry name" value="Rhodanese/Cell cycle control phosphatase"/>
    <property type="match status" value="1"/>
</dbReference>
<protein>
    <submittedName>
        <fullName evidence="2">Rhodanese-like protein</fullName>
    </submittedName>
</protein>
<proteinExistence type="predicted"/>
<dbReference type="PANTHER" id="PTHR44086">
    <property type="entry name" value="THIOSULFATE SULFURTRANSFERASE RDL2, MITOCHONDRIAL-RELATED"/>
    <property type="match status" value="1"/>
</dbReference>
<dbReference type="AlphaFoldDB" id="A0A9P5MX44"/>
<gene>
    <name evidence="2" type="ORF">DFH94DRAFT_737066</name>
</gene>
<reference evidence="2" key="2">
    <citation type="journal article" date="2020" name="Nat. Commun.">
        <title>Large-scale genome sequencing of mycorrhizal fungi provides insights into the early evolution of symbiotic traits.</title>
        <authorList>
            <person name="Miyauchi S."/>
            <person name="Kiss E."/>
            <person name="Kuo A."/>
            <person name="Drula E."/>
            <person name="Kohler A."/>
            <person name="Sanchez-Garcia M."/>
            <person name="Morin E."/>
            <person name="Andreopoulos B."/>
            <person name="Barry K.W."/>
            <person name="Bonito G."/>
            <person name="Buee M."/>
            <person name="Carver A."/>
            <person name="Chen C."/>
            <person name="Cichocki N."/>
            <person name="Clum A."/>
            <person name="Culley D."/>
            <person name="Crous P.W."/>
            <person name="Fauchery L."/>
            <person name="Girlanda M."/>
            <person name="Hayes R.D."/>
            <person name="Keri Z."/>
            <person name="LaButti K."/>
            <person name="Lipzen A."/>
            <person name="Lombard V."/>
            <person name="Magnuson J."/>
            <person name="Maillard F."/>
            <person name="Murat C."/>
            <person name="Nolan M."/>
            <person name="Ohm R.A."/>
            <person name="Pangilinan J."/>
            <person name="Pereira M.F."/>
            <person name="Perotto S."/>
            <person name="Peter M."/>
            <person name="Pfister S."/>
            <person name="Riley R."/>
            <person name="Sitrit Y."/>
            <person name="Stielow J.B."/>
            <person name="Szollosi G."/>
            <person name="Zifcakova L."/>
            <person name="Stursova M."/>
            <person name="Spatafora J.W."/>
            <person name="Tedersoo L."/>
            <person name="Vaario L.M."/>
            <person name="Yamada A."/>
            <person name="Yan M."/>
            <person name="Wang P."/>
            <person name="Xu J."/>
            <person name="Bruns T."/>
            <person name="Baldrian P."/>
            <person name="Vilgalys R."/>
            <person name="Dunand C."/>
            <person name="Henrissat B."/>
            <person name="Grigoriev I.V."/>
            <person name="Hibbett D."/>
            <person name="Nagy L.G."/>
            <person name="Martin F.M."/>
        </authorList>
    </citation>
    <scope>NUCLEOTIDE SEQUENCE</scope>
    <source>
        <strain evidence="2">Prilba</strain>
    </source>
</reference>
<dbReference type="OrthoDB" id="566238at2759"/>
<dbReference type="Gene3D" id="3.40.250.10">
    <property type="entry name" value="Rhodanese-like domain"/>
    <property type="match status" value="1"/>
</dbReference>
<evidence type="ECO:0000313" key="3">
    <source>
        <dbReference type="Proteomes" id="UP000759537"/>
    </source>
</evidence>
<dbReference type="Proteomes" id="UP000759537">
    <property type="component" value="Unassembled WGS sequence"/>
</dbReference>
<evidence type="ECO:0000313" key="2">
    <source>
        <dbReference type="EMBL" id="KAF8480959.1"/>
    </source>
</evidence>
<dbReference type="PROSITE" id="PS50206">
    <property type="entry name" value="RHODANESE_3"/>
    <property type="match status" value="1"/>
</dbReference>
<dbReference type="GO" id="GO:0005739">
    <property type="term" value="C:mitochondrion"/>
    <property type="evidence" value="ECO:0007669"/>
    <property type="project" value="TreeGrafter"/>
</dbReference>
<organism evidence="2 3">
    <name type="scientific">Russula ochroleuca</name>
    <dbReference type="NCBI Taxonomy" id="152965"/>
    <lineage>
        <taxon>Eukaryota</taxon>
        <taxon>Fungi</taxon>
        <taxon>Dikarya</taxon>
        <taxon>Basidiomycota</taxon>
        <taxon>Agaricomycotina</taxon>
        <taxon>Agaricomycetes</taxon>
        <taxon>Russulales</taxon>
        <taxon>Russulaceae</taxon>
        <taxon>Russula</taxon>
    </lineage>
</organism>
<name>A0A9P5MX44_9AGAM</name>
<dbReference type="EMBL" id="WHVB01000007">
    <property type="protein sequence ID" value="KAF8480959.1"/>
    <property type="molecule type" value="Genomic_DNA"/>
</dbReference>
<accession>A0A9P5MX44</accession>
<reference evidence="2" key="1">
    <citation type="submission" date="2019-10" db="EMBL/GenBank/DDBJ databases">
        <authorList>
            <consortium name="DOE Joint Genome Institute"/>
            <person name="Kuo A."/>
            <person name="Miyauchi S."/>
            <person name="Kiss E."/>
            <person name="Drula E."/>
            <person name="Kohler A."/>
            <person name="Sanchez-Garcia M."/>
            <person name="Andreopoulos B."/>
            <person name="Barry K.W."/>
            <person name="Bonito G."/>
            <person name="Buee M."/>
            <person name="Carver A."/>
            <person name="Chen C."/>
            <person name="Cichocki N."/>
            <person name="Clum A."/>
            <person name="Culley D."/>
            <person name="Crous P.W."/>
            <person name="Fauchery L."/>
            <person name="Girlanda M."/>
            <person name="Hayes R."/>
            <person name="Keri Z."/>
            <person name="LaButti K."/>
            <person name="Lipzen A."/>
            <person name="Lombard V."/>
            <person name="Magnuson J."/>
            <person name="Maillard F."/>
            <person name="Morin E."/>
            <person name="Murat C."/>
            <person name="Nolan M."/>
            <person name="Ohm R."/>
            <person name="Pangilinan J."/>
            <person name="Pereira M."/>
            <person name="Perotto S."/>
            <person name="Peter M."/>
            <person name="Riley R."/>
            <person name="Sitrit Y."/>
            <person name="Stielow B."/>
            <person name="Szollosi G."/>
            <person name="Zifcakova L."/>
            <person name="Stursova M."/>
            <person name="Spatafora J.W."/>
            <person name="Tedersoo L."/>
            <person name="Vaario L.-M."/>
            <person name="Yamada A."/>
            <person name="Yan M."/>
            <person name="Wang P."/>
            <person name="Xu J."/>
            <person name="Bruns T."/>
            <person name="Baldrian P."/>
            <person name="Vilgalys R."/>
            <person name="Henrissat B."/>
            <person name="Grigoriev I.V."/>
            <person name="Hibbett D."/>
            <person name="Nagy L.G."/>
            <person name="Martin F.M."/>
        </authorList>
    </citation>
    <scope>NUCLEOTIDE SEQUENCE</scope>
    <source>
        <strain evidence="2">Prilba</strain>
    </source>
</reference>
<dbReference type="InterPro" id="IPR001763">
    <property type="entry name" value="Rhodanese-like_dom"/>
</dbReference>
<sequence length="170" mass="19276">MLRAGFLSLSSTRTSVRIARPLVVLGTRLNSSQTPEERRAHHKAKDELRKDWKGPILTYEQVKHKSQQPSENAYLIDVREPDEVLQGMIPSAVNLPLSDLPTALRMTGEKFKEKYGFEKPTSDQEVVFYCRSGMRSSTASDVALRNGYTNVLNYKGSWLDWTAREGKQST</sequence>
<keyword evidence="3" id="KW-1185">Reference proteome</keyword>
<dbReference type="CDD" id="cd01519">
    <property type="entry name" value="RHOD_HSP67B2"/>
    <property type="match status" value="1"/>
</dbReference>
<dbReference type="GO" id="GO:0004792">
    <property type="term" value="F:thiosulfate-cyanide sulfurtransferase activity"/>
    <property type="evidence" value="ECO:0007669"/>
    <property type="project" value="TreeGrafter"/>
</dbReference>
<dbReference type="SMART" id="SM00450">
    <property type="entry name" value="RHOD"/>
    <property type="match status" value="1"/>
</dbReference>
<dbReference type="InterPro" id="IPR036873">
    <property type="entry name" value="Rhodanese-like_dom_sf"/>
</dbReference>
<feature type="domain" description="Rhodanese" evidence="1">
    <location>
        <begin position="69"/>
        <end position="170"/>
    </location>
</feature>
<dbReference type="PANTHER" id="PTHR44086:SF10">
    <property type="entry name" value="THIOSULFATE SULFURTRANSFERASE_RHODANESE-LIKE DOMAIN-CONTAINING PROTEIN 3"/>
    <property type="match status" value="1"/>
</dbReference>
<comment type="caution">
    <text evidence="2">The sequence shown here is derived from an EMBL/GenBank/DDBJ whole genome shotgun (WGS) entry which is preliminary data.</text>
</comment>
<dbReference type="Pfam" id="PF00581">
    <property type="entry name" value="Rhodanese"/>
    <property type="match status" value="1"/>
</dbReference>